<keyword evidence="2" id="KW-1185">Reference proteome</keyword>
<accession>A0ACC2PGL4</accession>
<evidence type="ECO:0000313" key="2">
    <source>
        <dbReference type="Proteomes" id="UP001239111"/>
    </source>
</evidence>
<sequence length="404" mass="46725">MIRCYTVLLFWMGAVIGKEGYFWHISDIHYDPRYSFHSNGRCWSDNSDLSHTRMKDKISKAGIYGNYNCDPPWLLVESAAKAMKANHGDDIEFVLWTGELRLHYLENLTRLMSHTFTDQFVFPVLGHEDMNLNLSQIANLWRNWLPDEALVTLRKHGYYTIEQRSKKYQIISLNTNLWMDPNFLLENREANHRAILGNVASGVAGVVAAATAESDPSNQWQWFSSVLDTARRKGKVVYIAGHTPPGVDDRETGGVMGLSEEHNARYLQLVQQYSDIIRGQFFGHWHSDTFRIVYNDLDKPVSWIMATPSITPYRSGGPNNPGLRLYKFESDTGQVLDYAQYYLDLARANSDKRANWQLEYNLREHYSLTEITPSSLNDLADRFTRPRDNAFARYYEANRVKVNR</sequence>
<organism evidence="1 2">
    <name type="scientific">Eretmocerus hayati</name>
    <dbReference type="NCBI Taxonomy" id="131215"/>
    <lineage>
        <taxon>Eukaryota</taxon>
        <taxon>Metazoa</taxon>
        <taxon>Ecdysozoa</taxon>
        <taxon>Arthropoda</taxon>
        <taxon>Hexapoda</taxon>
        <taxon>Insecta</taxon>
        <taxon>Pterygota</taxon>
        <taxon>Neoptera</taxon>
        <taxon>Endopterygota</taxon>
        <taxon>Hymenoptera</taxon>
        <taxon>Apocrita</taxon>
        <taxon>Proctotrupomorpha</taxon>
        <taxon>Chalcidoidea</taxon>
        <taxon>Aphelinidae</taxon>
        <taxon>Aphelininae</taxon>
        <taxon>Eretmocerus</taxon>
    </lineage>
</organism>
<proteinExistence type="predicted"/>
<dbReference type="EMBL" id="CM056741">
    <property type="protein sequence ID" value="KAJ8681956.1"/>
    <property type="molecule type" value="Genomic_DNA"/>
</dbReference>
<protein>
    <submittedName>
        <fullName evidence="1">Uncharacterized protein</fullName>
    </submittedName>
</protein>
<gene>
    <name evidence="1" type="ORF">QAD02_017748</name>
</gene>
<evidence type="ECO:0000313" key="1">
    <source>
        <dbReference type="EMBL" id="KAJ8681956.1"/>
    </source>
</evidence>
<name>A0ACC2PGL4_9HYME</name>
<dbReference type="Proteomes" id="UP001239111">
    <property type="component" value="Chromosome 1"/>
</dbReference>
<comment type="caution">
    <text evidence="1">The sequence shown here is derived from an EMBL/GenBank/DDBJ whole genome shotgun (WGS) entry which is preliminary data.</text>
</comment>
<reference evidence="1" key="1">
    <citation type="submission" date="2023-04" db="EMBL/GenBank/DDBJ databases">
        <title>A chromosome-level genome assembly of the parasitoid wasp Eretmocerus hayati.</title>
        <authorList>
            <person name="Zhong Y."/>
            <person name="Liu S."/>
            <person name="Liu Y."/>
        </authorList>
    </citation>
    <scope>NUCLEOTIDE SEQUENCE</scope>
    <source>
        <strain evidence="1">ZJU_SS_LIU_2023</strain>
    </source>
</reference>